<dbReference type="InterPro" id="IPR036397">
    <property type="entry name" value="RNaseH_sf"/>
</dbReference>
<reference evidence="1" key="3">
    <citation type="submission" date="2025-09" db="UniProtKB">
        <authorList>
            <consortium name="Ensembl"/>
        </authorList>
    </citation>
    <scope>IDENTIFICATION</scope>
    <source>
        <strain evidence="1">Hd-rR</strain>
    </source>
</reference>
<evidence type="ECO:0008006" key="3">
    <source>
        <dbReference type="Google" id="ProtNLM"/>
    </source>
</evidence>
<dbReference type="Proteomes" id="UP000001038">
    <property type="component" value="Chromosome 5"/>
</dbReference>
<name>A0A3B3IDG8_ORYLA</name>
<dbReference type="GO" id="GO:0003676">
    <property type="term" value="F:nucleic acid binding"/>
    <property type="evidence" value="ECO:0007669"/>
    <property type="project" value="InterPro"/>
</dbReference>
<evidence type="ECO:0000313" key="1">
    <source>
        <dbReference type="Ensembl" id="ENSORLP00000042173.1"/>
    </source>
</evidence>
<protein>
    <recommendedName>
        <fullName evidence="3">Tc1-like transposase DDE domain-containing protein</fullName>
    </recommendedName>
</protein>
<dbReference type="GeneTree" id="ENSGT01020000230579"/>
<dbReference type="AlphaFoldDB" id="A0A3B3IDG8"/>
<organism evidence="1 2">
    <name type="scientific">Oryzias latipes</name>
    <name type="common">Japanese rice fish</name>
    <name type="synonym">Japanese killifish</name>
    <dbReference type="NCBI Taxonomy" id="8090"/>
    <lineage>
        <taxon>Eukaryota</taxon>
        <taxon>Metazoa</taxon>
        <taxon>Chordata</taxon>
        <taxon>Craniata</taxon>
        <taxon>Vertebrata</taxon>
        <taxon>Euteleostomi</taxon>
        <taxon>Actinopterygii</taxon>
        <taxon>Neopterygii</taxon>
        <taxon>Teleostei</taxon>
        <taxon>Neoteleostei</taxon>
        <taxon>Acanthomorphata</taxon>
        <taxon>Ovalentaria</taxon>
        <taxon>Atherinomorphae</taxon>
        <taxon>Beloniformes</taxon>
        <taxon>Adrianichthyidae</taxon>
        <taxon>Oryziinae</taxon>
        <taxon>Oryzias</taxon>
    </lineage>
</organism>
<dbReference type="Bgee" id="ENSORLG00000028895">
    <property type="expression patterns" value="Expressed in liver and 1 other cell type or tissue"/>
</dbReference>
<sequence>MTLVNSGKYLMAHMVRPALTPDLNHIKHVWDQLKQGLVDVNPPERDPAELHAALVEEWKVLSTRRCQTLVACFYVINTLFSYCIFFVYSRFTMI</sequence>
<reference evidence="1 2" key="1">
    <citation type="journal article" date="2007" name="Nature">
        <title>The medaka draft genome and insights into vertebrate genome evolution.</title>
        <authorList>
            <person name="Kasahara M."/>
            <person name="Naruse K."/>
            <person name="Sasaki S."/>
            <person name="Nakatani Y."/>
            <person name="Qu W."/>
            <person name="Ahsan B."/>
            <person name="Yamada T."/>
            <person name="Nagayasu Y."/>
            <person name="Doi K."/>
            <person name="Kasai Y."/>
            <person name="Jindo T."/>
            <person name="Kobayashi D."/>
            <person name="Shimada A."/>
            <person name="Toyoda A."/>
            <person name="Kuroki Y."/>
            <person name="Fujiyama A."/>
            <person name="Sasaki T."/>
            <person name="Shimizu A."/>
            <person name="Asakawa S."/>
            <person name="Shimizu N."/>
            <person name="Hashimoto S."/>
            <person name="Yang J."/>
            <person name="Lee Y."/>
            <person name="Matsushima K."/>
            <person name="Sugano S."/>
            <person name="Sakaizumi M."/>
            <person name="Narita T."/>
            <person name="Ohishi K."/>
            <person name="Haga S."/>
            <person name="Ohta F."/>
            <person name="Nomoto H."/>
            <person name="Nogata K."/>
            <person name="Morishita T."/>
            <person name="Endo T."/>
            <person name="Shin-I T."/>
            <person name="Takeda H."/>
            <person name="Morishita S."/>
            <person name="Kohara Y."/>
        </authorList>
    </citation>
    <scope>NUCLEOTIDE SEQUENCE [LARGE SCALE GENOMIC DNA]</scope>
    <source>
        <strain evidence="1 2">Hd-rR</strain>
    </source>
</reference>
<dbReference type="STRING" id="8090.ENSORLP00000042173"/>
<proteinExistence type="predicted"/>
<dbReference type="InParanoid" id="A0A3B3IDG8"/>
<evidence type="ECO:0000313" key="2">
    <source>
        <dbReference type="Proteomes" id="UP000001038"/>
    </source>
</evidence>
<dbReference type="Gene3D" id="3.30.420.10">
    <property type="entry name" value="Ribonuclease H-like superfamily/Ribonuclease H"/>
    <property type="match status" value="1"/>
</dbReference>
<accession>A0A3B3IDG8</accession>
<dbReference type="Ensembl" id="ENSORLT00000026881.1">
    <property type="protein sequence ID" value="ENSORLP00000042173.1"/>
    <property type="gene ID" value="ENSORLG00000028895.1"/>
</dbReference>
<reference evidence="1" key="2">
    <citation type="submission" date="2025-08" db="UniProtKB">
        <authorList>
            <consortium name="Ensembl"/>
        </authorList>
    </citation>
    <scope>IDENTIFICATION</scope>
    <source>
        <strain evidence="1">Hd-rR</strain>
    </source>
</reference>
<keyword evidence="2" id="KW-1185">Reference proteome</keyword>